<accession>A0ABM7GIY6</accession>
<organism evidence="2 3">
    <name type="scientific">Vreelandella olivaria</name>
    <dbReference type="NCBI Taxonomy" id="390919"/>
    <lineage>
        <taxon>Bacteria</taxon>
        <taxon>Pseudomonadati</taxon>
        <taxon>Pseudomonadota</taxon>
        <taxon>Gammaproteobacteria</taxon>
        <taxon>Oceanospirillales</taxon>
        <taxon>Halomonadaceae</taxon>
        <taxon>Vreelandella</taxon>
    </lineage>
</organism>
<dbReference type="Gene3D" id="3.40.30.10">
    <property type="entry name" value="Glutaredoxin"/>
    <property type="match status" value="1"/>
</dbReference>
<evidence type="ECO:0000259" key="1">
    <source>
        <dbReference type="PROSITE" id="PS50404"/>
    </source>
</evidence>
<evidence type="ECO:0000313" key="2">
    <source>
        <dbReference type="EMBL" id="BBI50706.1"/>
    </source>
</evidence>
<dbReference type="InterPro" id="IPR036249">
    <property type="entry name" value="Thioredoxin-like_sf"/>
</dbReference>
<evidence type="ECO:0000313" key="3">
    <source>
        <dbReference type="Proteomes" id="UP000289555"/>
    </source>
</evidence>
<reference evidence="3" key="1">
    <citation type="journal article" date="2019" name="Microbiol. Resour. Announc.">
        <title>Complete Genome Sequence of Halomonas olivaria, a Moderately Halophilic Bacterium Isolated from Olive Processing Effluents, Obtained by Nanopore Sequencing.</title>
        <authorList>
            <person name="Nagata S."/>
            <person name="Ii K.M."/>
            <person name="Tsukimi T."/>
            <person name="Miura M.C."/>
            <person name="Galipon J."/>
            <person name="Arakawa K."/>
        </authorList>
    </citation>
    <scope>NUCLEOTIDE SEQUENCE [LARGE SCALE GENOMIC DNA]</scope>
    <source>
        <strain evidence="3">TYRC17</strain>
    </source>
</reference>
<name>A0ABM7GIY6_9GAMM</name>
<dbReference type="PROSITE" id="PS50404">
    <property type="entry name" value="GST_NTER"/>
    <property type="match status" value="1"/>
</dbReference>
<gene>
    <name evidence="2" type="ORF">HORIV_31270</name>
</gene>
<feature type="domain" description="GST N-terminal" evidence="1">
    <location>
        <begin position="1"/>
        <end position="70"/>
    </location>
</feature>
<dbReference type="EMBL" id="AP019416">
    <property type="protein sequence ID" value="BBI50706.1"/>
    <property type="molecule type" value="Genomic_DNA"/>
</dbReference>
<proteinExistence type="predicted"/>
<keyword evidence="3" id="KW-1185">Reference proteome</keyword>
<dbReference type="SUPFAM" id="SSF52833">
    <property type="entry name" value="Thioredoxin-like"/>
    <property type="match status" value="1"/>
</dbReference>
<dbReference type="InterPro" id="IPR004045">
    <property type="entry name" value="Glutathione_S-Trfase_N"/>
</dbReference>
<protein>
    <recommendedName>
        <fullName evidence="1">GST N-terminal domain-containing protein</fullName>
    </recommendedName>
</protein>
<dbReference type="Proteomes" id="UP000289555">
    <property type="component" value="Chromosome"/>
</dbReference>
<sequence>MALMLTLCDQTFEPIWTDFASRVTWTAEWRANVNPMGEIPVLEEDGVKLTQTGLIAYQAIERIRPFWLPE</sequence>